<evidence type="ECO:0000256" key="2">
    <source>
        <dbReference type="ARBA" id="ARBA00023004"/>
    </source>
</evidence>
<evidence type="ECO:0000313" key="6">
    <source>
        <dbReference type="EMBL" id="ORE87427.1"/>
    </source>
</evidence>
<dbReference type="Pfam" id="PF12867">
    <property type="entry name" value="DinB_2"/>
    <property type="match status" value="1"/>
</dbReference>
<evidence type="ECO:0008006" key="8">
    <source>
        <dbReference type="Google" id="ProtNLM"/>
    </source>
</evidence>
<accession>A0A1Y1SEK3</accession>
<evidence type="ECO:0000313" key="7">
    <source>
        <dbReference type="Proteomes" id="UP000192342"/>
    </source>
</evidence>
<comment type="pathway">
    <text evidence="3">Amino-acid biosynthesis; ergothioneine biosynthesis.</text>
</comment>
<evidence type="ECO:0000259" key="5">
    <source>
        <dbReference type="Pfam" id="PF12867"/>
    </source>
</evidence>
<dbReference type="EMBL" id="AQQV01000002">
    <property type="protein sequence ID" value="ORE87427.1"/>
    <property type="molecule type" value="Genomic_DNA"/>
</dbReference>
<dbReference type="PANTHER" id="PTHR23150">
    <property type="entry name" value="SULFATASE MODIFYING FACTOR 1, 2"/>
    <property type="match status" value="1"/>
</dbReference>
<dbReference type="InterPro" id="IPR042095">
    <property type="entry name" value="SUMF_sf"/>
</dbReference>
<feature type="domain" description="Sulfatase-modifying factor enzyme-like" evidence="4">
    <location>
        <begin position="182"/>
        <end position="303"/>
    </location>
</feature>
<evidence type="ECO:0000256" key="3">
    <source>
        <dbReference type="ARBA" id="ARBA00037882"/>
    </source>
</evidence>
<evidence type="ECO:0000259" key="4">
    <source>
        <dbReference type="Pfam" id="PF03781"/>
    </source>
</evidence>
<dbReference type="Gene3D" id="3.90.1580.10">
    <property type="entry name" value="paralog of FGE (formylglycine-generating enzyme)"/>
    <property type="match status" value="2"/>
</dbReference>
<dbReference type="OrthoDB" id="9768004at2"/>
<dbReference type="PANTHER" id="PTHR23150:SF36">
    <property type="entry name" value="HERCYNINE OXYGENASE"/>
    <property type="match status" value="1"/>
</dbReference>
<protein>
    <recommendedName>
        <fullName evidence="8">Ergothioneine biosynthesis protein EgtB</fullName>
    </recommendedName>
</protein>
<dbReference type="GO" id="GO:0052699">
    <property type="term" value="P:ergothioneine biosynthetic process"/>
    <property type="evidence" value="ECO:0007669"/>
    <property type="project" value="InterPro"/>
</dbReference>
<dbReference type="AlphaFoldDB" id="A0A1Y1SEK3"/>
<keyword evidence="2" id="KW-0408">Iron</keyword>
<dbReference type="InterPro" id="IPR016187">
    <property type="entry name" value="CTDL_fold"/>
</dbReference>
<dbReference type="Pfam" id="PF03781">
    <property type="entry name" value="FGE-sulfatase"/>
    <property type="match status" value="2"/>
</dbReference>
<sequence length="386" mass="44317">MRIVDRYPAVRACSEALIAPLSAEDCAIQSMDDASPAKWHLAHTTWFFETVVLQELVADYNLFNSDYPYLFNSYYNALGERHARPQRGLLSRPSLDEVLAYRAAVDQAMLAQLPNASNAFLRLTEIGLNHEQQHQELLLTDIQHAFFCNPLHPGYCDNAPMVDQNPSSRRWLDMAADLYQIGHQGDAFCYDNETPPHQVWLNAFQMASTLVTNGEFQAFIDAGGYRNPTYWLSDGWDWVQREQLEHPLYWHPKATQAFSLRGDQPRAADAPVCHLSFYEADAYARWAGARLPLEAEWEVAARLFPDENNWMGQVWQWTASPYQAYPGYRPPAGPLGEYNAKFMCNQMILRGSSAYTPTDHSRISYRNFFHPHCRWQLSGLRLARDL</sequence>
<comment type="caution">
    <text evidence="6">The sequence shown here is derived from an EMBL/GenBank/DDBJ whole genome shotgun (WGS) entry which is preliminary data.</text>
</comment>
<proteinExistence type="predicted"/>
<dbReference type="InterPro" id="IPR051043">
    <property type="entry name" value="Sulfatase_Mod_Factor_Kinase"/>
</dbReference>
<feature type="domain" description="DinB-like" evidence="5">
    <location>
        <begin position="11"/>
        <end position="121"/>
    </location>
</feature>
<dbReference type="NCBIfam" id="TIGR03440">
    <property type="entry name" value="egtB_TIGR03440"/>
    <property type="match status" value="1"/>
</dbReference>
<dbReference type="Proteomes" id="UP000192342">
    <property type="component" value="Unassembled WGS sequence"/>
</dbReference>
<evidence type="ECO:0000256" key="1">
    <source>
        <dbReference type="ARBA" id="ARBA00023002"/>
    </source>
</evidence>
<dbReference type="InterPro" id="IPR005532">
    <property type="entry name" value="SUMF_dom"/>
</dbReference>
<feature type="domain" description="Sulfatase-modifying factor enzyme-like" evidence="4">
    <location>
        <begin position="311"/>
        <end position="384"/>
    </location>
</feature>
<dbReference type="STRING" id="1317117.ATO7_10307"/>
<gene>
    <name evidence="6" type="ORF">ATO7_10307</name>
</gene>
<name>A0A1Y1SEK3_9GAMM</name>
<dbReference type="InterPro" id="IPR024775">
    <property type="entry name" value="DinB-like"/>
</dbReference>
<keyword evidence="1" id="KW-0560">Oxidoreductase</keyword>
<organism evidence="6 7">
    <name type="scientific">Oceanococcus atlanticus</name>
    <dbReference type="NCBI Taxonomy" id="1317117"/>
    <lineage>
        <taxon>Bacteria</taxon>
        <taxon>Pseudomonadati</taxon>
        <taxon>Pseudomonadota</taxon>
        <taxon>Gammaproteobacteria</taxon>
        <taxon>Chromatiales</taxon>
        <taxon>Oceanococcaceae</taxon>
        <taxon>Oceanococcus</taxon>
    </lineage>
</organism>
<dbReference type="InterPro" id="IPR017806">
    <property type="entry name" value="EgtB"/>
</dbReference>
<dbReference type="RefSeq" id="WP_083561661.1">
    <property type="nucleotide sequence ID" value="NZ_AQQV01000002.1"/>
</dbReference>
<dbReference type="SUPFAM" id="SSF56436">
    <property type="entry name" value="C-type lectin-like"/>
    <property type="match status" value="1"/>
</dbReference>
<reference evidence="6 7" key="1">
    <citation type="submission" date="2013-04" db="EMBL/GenBank/DDBJ databases">
        <title>Oceanococcus atlanticus 22II-S10r2 Genome Sequencing.</title>
        <authorList>
            <person name="Lai Q."/>
            <person name="Li G."/>
            <person name="Shao Z."/>
        </authorList>
    </citation>
    <scope>NUCLEOTIDE SEQUENCE [LARGE SCALE GENOMIC DNA]</scope>
    <source>
        <strain evidence="6 7">22II-S10r2</strain>
    </source>
</reference>
<keyword evidence="7" id="KW-1185">Reference proteome</keyword>